<gene>
    <name evidence="5" type="ORF">GM658_17610</name>
</gene>
<dbReference type="PANTHER" id="PTHR46796:SF15">
    <property type="entry name" value="BLL1074 PROTEIN"/>
    <property type="match status" value="1"/>
</dbReference>
<keyword evidence="6" id="KW-1185">Reference proteome</keyword>
<evidence type="ECO:0000256" key="1">
    <source>
        <dbReference type="ARBA" id="ARBA00023015"/>
    </source>
</evidence>
<dbReference type="RefSeq" id="WP_155455359.1">
    <property type="nucleotide sequence ID" value="NZ_WNKX01000013.1"/>
</dbReference>
<dbReference type="GO" id="GO:0003700">
    <property type="term" value="F:DNA-binding transcription factor activity"/>
    <property type="evidence" value="ECO:0007669"/>
    <property type="project" value="InterPro"/>
</dbReference>
<dbReference type="EMBL" id="WNKX01000013">
    <property type="protein sequence ID" value="MTW12428.1"/>
    <property type="molecule type" value="Genomic_DNA"/>
</dbReference>
<reference evidence="5 6" key="1">
    <citation type="submission" date="2019-11" db="EMBL/GenBank/DDBJ databases">
        <title>Type strains purchased from KCTC, JCM and DSMZ.</title>
        <authorList>
            <person name="Lu H."/>
        </authorList>
    </citation>
    <scope>NUCLEOTIDE SEQUENCE [LARGE SCALE GENOMIC DNA]</scope>
    <source>
        <strain evidence="5 6">JCM 31587</strain>
    </source>
</reference>
<dbReference type="InterPro" id="IPR018060">
    <property type="entry name" value="HTH_AraC"/>
</dbReference>
<dbReference type="Pfam" id="PF20240">
    <property type="entry name" value="DUF6597"/>
    <property type="match status" value="1"/>
</dbReference>
<dbReference type="InterPro" id="IPR050204">
    <property type="entry name" value="AraC_XylS_family_regulators"/>
</dbReference>
<dbReference type="Gene3D" id="1.10.10.60">
    <property type="entry name" value="Homeodomain-like"/>
    <property type="match status" value="1"/>
</dbReference>
<name>A0A6L6QIX8_9BURK</name>
<evidence type="ECO:0000259" key="4">
    <source>
        <dbReference type="PROSITE" id="PS01124"/>
    </source>
</evidence>
<comment type="caution">
    <text evidence="5">The sequence shown here is derived from an EMBL/GenBank/DDBJ whole genome shotgun (WGS) entry which is preliminary data.</text>
</comment>
<evidence type="ECO:0000313" key="6">
    <source>
        <dbReference type="Proteomes" id="UP000472320"/>
    </source>
</evidence>
<dbReference type="SMART" id="SM00342">
    <property type="entry name" value="HTH_ARAC"/>
    <property type="match status" value="1"/>
</dbReference>
<keyword evidence="3" id="KW-0804">Transcription</keyword>
<dbReference type="PROSITE" id="PS01124">
    <property type="entry name" value="HTH_ARAC_FAMILY_2"/>
    <property type="match status" value="1"/>
</dbReference>
<evidence type="ECO:0000256" key="2">
    <source>
        <dbReference type="ARBA" id="ARBA00023125"/>
    </source>
</evidence>
<keyword evidence="1" id="KW-0805">Transcription regulation</keyword>
<accession>A0A6L6QIX8</accession>
<dbReference type="PANTHER" id="PTHR46796">
    <property type="entry name" value="HTH-TYPE TRANSCRIPTIONAL ACTIVATOR RHAS-RELATED"/>
    <property type="match status" value="1"/>
</dbReference>
<protein>
    <submittedName>
        <fullName evidence="5">Helix-turn-helix domain-containing protein</fullName>
    </submittedName>
</protein>
<dbReference type="Pfam" id="PF12833">
    <property type="entry name" value="HTH_18"/>
    <property type="match status" value="1"/>
</dbReference>
<dbReference type="InterPro" id="IPR046532">
    <property type="entry name" value="DUF6597"/>
</dbReference>
<keyword evidence="2" id="KW-0238">DNA-binding</keyword>
<dbReference type="GO" id="GO:0043565">
    <property type="term" value="F:sequence-specific DNA binding"/>
    <property type="evidence" value="ECO:0007669"/>
    <property type="project" value="InterPro"/>
</dbReference>
<organism evidence="5 6">
    <name type="scientific">Massilia eburnea</name>
    <dbReference type="NCBI Taxonomy" id="1776165"/>
    <lineage>
        <taxon>Bacteria</taxon>
        <taxon>Pseudomonadati</taxon>
        <taxon>Pseudomonadota</taxon>
        <taxon>Betaproteobacteria</taxon>
        <taxon>Burkholderiales</taxon>
        <taxon>Oxalobacteraceae</taxon>
        <taxon>Telluria group</taxon>
        <taxon>Massilia</taxon>
    </lineage>
</organism>
<dbReference type="OrthoDB" id="9809338at2"/>
<dbReference type="AlphaFoldDB" id="A0A6L6QIX8"/>
<sequence>MRYQEFPPPPGLAGLVDCLWLSEAPAAPSPAAPLSKRVLPDNCTDILWQDSGEAFFVGMMSTWFDVPAARPVRTVAVRFRPGAASLFLGPVPLAGLTDERADLDLLWGRATADRLGDALWSVARSDAERLALLTEALYARLALAAPGARAATALASRVGRDVATAAARLAAAAPAGQLLALRAVAELEASGGALRVATLADTLGVSRQYLATQFRNHVGLSPKLFARICRFRSARAAALAAATAAPASHGHDWATLALDSGYFDQSHLIRDFQDFTGASPDAHLGSR</sequence>
<dbReference type="Proteomes" id="UP000472320">
    <property type="component" value="Unassembled WGS sequence"/>
</dbReference>
<feature type="domain" description="HTH araC/xylS-type" evidence="4">
    <location>
        <begin position="177"/>
        <end position="286"/>
    </location>
</feature>
<evidence type="ECO:0000313" key="5">
    <source>
        <dbReference type="EMBL" id="MTW12428.1"/>
    </source>
</evidence>
<proteinExistence type="predicted"/>
<evidence type="ECO:0000256" key="3">
    <source>
        <dbReference type="ARBA" id="ARBA00023163"/>
    </source>
</evidence>